<dbReference type="InterPro" id="IPR043128">
    <property type="entry name" value="Rev_trsase/Diguanyl_cyclase"/>
</dbReference>
<dbReference type="EMBL" id="UZAN01001596">
    <property type="protein sequence ID" value="VDP23125.1"/>
    <property type="molecule type" value="Genomic_DNA"/>
</dbReference>
<evidence type="ECO:0000313" key="2">
    <source>
        <dbReference type="EMBL" id="VDP23125.1"/>
    </source>
</evidence>
<dbReference type="OrthoDB" id="116078at2759"/>
<evidence type="ECO:0000256" key="1">
    <source>
        <dbReference type="SAM" id="MobiDB-lite"/>
    </source>
</evidence>
<dbReference type="InterPro" id="IPR043502">
    <property type="entry name" value="DNA/RNA_pol_sf"/>
</dbReference>
<dbReference type="AlphaFoldDB" id="A0A183A0J2"/>
<evidence type="ECO:0000313" key="4">
    <source>
        <dbReference type="WBParaSite" id="ECPE_0000047701-mRNA-1"/>
    </source>
</evidence>
<sequence length="119" mass="13792">MTHHNDVIVFETTKEVHDNNLKKLLERFMEKNVCTKPSKCMFGMIELEFLGFTVRSKGCRPDRNRFKPLVDIESPKDQNNLPSIIYLFLISPPGPNLSLSRNPLQTGNKPWTTKEPFMN</sequence>
<organism evidence="4">
    <name type="scientific">Echinostoma caproni</name>
    <dbReference type="NCBI Taxonomy" id="27848"/>
    <lineage>
        <taxon>Eukaryota</taxon>
        <taxon>Metazoa</taxon>
        <taxon>Spiralia</taxon>
        <taxon>Lophotrochozoa</taxon>
        <taxon>Platyhelminthes</taxon>
        <taxon>Trematoda</taxon>
        <taxon>Digenea</taxon>
        <taxon>Plagiorchiida</taxon>
        <taxon>Echinostomata</taxon>
        <taxon>Echinostomatoidea</taxon>
        <taxon>Echinostomatidae</taxon>
        <taxon>Echinostoma</taxon>
    </lineage>
</organism>
<gene>
    <name evidence="2" type="ORF">ECPE_LOCUS477</name>
</gene>
<feature type="compositionally biased region" description="Polar residues" evidence="1">
    <location>
        <begin position="99"/>
        <end position="111"/>
    </location>
</feature>
<dbReference type="WBParaSite" id="ECPE_0000047701-mRNA-1">
    <property type="protein sequence ID" value="ECPE_0000047701-mRNA-1"/>
    <property type="gene ID" value="ECPE_0000047701"/>
</dbReference>
<name>A0A183A0J2_9TREM</name>
<evidence type="ECO:0000313" key="3">
    <source>
        <dbReference type="Proteomes" id="UP000272942"/>
    </source>
</evidence>
<dbReference type="Gene3D" id="3.30.70.270">
    <property type="match status" value="1"/>
</dbReference>
<keyword evidence="3" id="KW-1185">Reference proteome</keyword>
<feature type="region of interest" description="Disordered" evidence="1">
    <location>
        <begin position="99"/>
        <end position="119"/>
    </location>
</feature>
<reference evidence="4" key="1">
    <citation type="submission" date="2016-06" db="UniProtKB">
        <authorList>
            <consortium name="WormBaseParasite"/>
        </authorList>
    </citation>
    <scope>IDENTIFICATION</scope>
</reference>
<reference evidence="2 3" key="2">
    <citation type="submission" date="2018-11" db="EMBL/GenBank/DDBJ databases">
        <authorList>
            <consortium name="Pathogen Informatics"/>
        </authorList>
    </citation>
    <scope>NUCLEOTIDE SEQUENCE [LARGE SCALE GENOMIC DNA]</scope>
    <source>
        <strain evidence="2 3">Egypt</strain>
    </source>
</reference>
<dbReference type="SUPFAM" id="SSF56672">
    <property type="entry name" value="DNA/RNA polymerases"/>
    <property type="match status" value="1"/>
</dbReference>
<dbReference type="Proteomes" id="UP000272942">
    <property type="component" value="Unassembled WGS sequence"/>
</dbReference>
<protein>
    <submittedName>
        <fullName evidence="4">Reverse transcriptase domain-containing protein</fullName>
    </submittedName>
</protein>
<accession>A0A183A0J2</accession>
<proteinExistence type="predicted"/>